<feature type="active site" evidence="9">
    <location>
        <position position="126"/>
    </location>
</feature>
<evidence type="ECO:0000259" key="13">
    <source>
        <dbReference type="SMART" id="SM01060"/>
    </source>
</evidence>
<dbReference type="GO" id="GO:0046872">
    <property type="term" value="F:metal ion binding"/>
    <property type="evidence" value="ECO:0007669"/>
    <property type="project" value="UniProtKB-KW"/>
</dbReference>
<dbReference type="CDD" id="cd08156">
    <property type="entry name" value="catalase_clade_3"/>
    <property type="match status" value="1"/>
</dbReference>
<feature type="region of interest" description="Disordered" evidence="12">
    <location>
        <begin position="384"/>
        <end position="415"/>
    </location>
</feature>
<keyword evidence="7 11" id="KW-0376">Hydrogen peroxide</keyword>
<dbReference type="InterPro" id="IPR024711">
    <property type="entry name" value="Catalase_clade1/3"/>
</dbReference>
<evidence type="ECO:0000256" key="1">
    <source>
        <dbReference type="ARBA" id="ARBA00005329"/>
    </source>
</evidence>
<keyword evidence="4 10" id="KW-0479">Metal-binding</keyword>
<feature type="compositionally biased region" description="Polar residues" evidence="12">
    <location>
        <begin position="7"/>
        <end position="23"/>
    </location>
</feature>
<dbReference type="PROSITE" id="PS00437">
    <property type="entry name" value="CATALASE_1"/>
    <property type="match status" value="1"/>
</dbReference>
<comment type="similarity">
    <text evidence="1 11">Belongs to the catalase family.</text>
</comment>
<feature type="active site" evidence="9">
    <location>
        <position position="53"/>
    </location>
</feature>
<protein>
    <recommendedName>
        <fullName evidence="11">Catalase</fullName>
        <ecNumber evidence="11">1.11.1.6</ecNumber>
    </recommendedName>
</protein>
<dbReference type="STRING" id="1423815.FC27_GL000373"/>
<dbReference type="RefSeq" id="WP_010623408.1">
    <property type="nucleotide sequence ID" value="NZ_AZFA01000011.1"/>
</dbReference>
<dbReference type="PATRIC" id="fig|1423815.3.peg.380"/>
<dbReference type="PANTHER" id="PTHR11465:SF9">
    <property type="entry name" value="CATALASE"/>
    <property type="match status" value="1"/>
</dbReference>
<feature type="domain" description="Catalase core" evidence="13">
    <location>
        <begin position="6"/>
        <end position="389"/>
    </location>
</feature>
<dbReference type="InterPro" id="IPR010582">
    <property type="entry name" value="Catalase_immune_responsive"/>
</dbReference>
<sequence>MAKKLTTESGQPWADNQHSQTAGSRGPVLMQDYQLLEKLAHFDRERIPERVVHAKGAGAKGEFVLENDMSKYTKADMFNEAGKKTPLIVRFSQVAGEKGYPDTVRDVRGFSIKFYTQEGNYDLVGNNTPVFFVNDPLKFPDFIHSQKRDPRTNRRTQEMQWDFWSHSPESLHQVTYLMGDRGLPASYREMNGYGSHTFKWVNKDGEQFWIKYHFISDQGVHNMTNDAATKLAGEDTDYLQDDLFDAIEKKDYPSWTLYVHILPYEEGLNYKWDIFDVTKTISHKDYPLIKVGKMTLNENPSNNFTDVEEAAMSPANLVPGIEASPDKLLQGRLFSYKDAERYRLGANFEDLPVNRPLNEVHNYARDGAMNTTNPGGDVNYEPNGFDGPKEDPKASIKPDEVEGHTGNQPYNYSPDYTTQAGDLYRLMSKEEQDRLINTVVDAMGSFDNDEIKTLEIRQMYGADKDYGSRVAAGLKMNLDDILQTE</sequence>
<dbReference type="InterPro" id="IPR020835">
    <property type="entry name" value="Catalase_sf"/>
</dbReference>
<evidence type="ECO:0000313" key="15">
    <source>
        <dbReference type="Proteomes" id="UP000051647"/>
    </source>
</evidence>
<dbReference type="PROSITE" id="PS00438">
    <property type="entry name" value="CATALASE_2"/>
    <property type="match status" value="1"/>
</dbReference>
<evidence type="ECO:0000256" key="7">
    <source>
        <dbReference type="ARBA" id="ARBA00023324"/>
    </source>
</evidence>
<keyword evidence="3 10" id="KW-0349">Heme</keyword>
<evidence type="ECO:0000313" key="14">
    <source>
        <dbReference type="EMBL" id="KRL66768.1"/>
    </source>
</evidence>
<evidence type="ECO:0000256" key="10">
    <source>
        <dbReference type="PIRSR" id="PIRSR038928-2"/>
    </source>
</evidence>
<dbReference type="InterPro" id="IPR018028">
    <property type="entry name" value="Catalase"/>
</dbReference>
<comment type="catalytic activity">
    <reaction evidence="8 11">
        <text>2 H2O2 = O2 + 2 H2O</text>
        <dbReference type="Rhea" id="RHEA:20309"/>
        <dbReference type="ChEBI" id="CHEBI:15377"/>
        <dbReference type="ChEBI" id="CHEBI:15379"/>
        <dbReference type="ChEBI" id="CHEBI:16240"/>
        <dbReference type="EC" id="1.11.1.6"/>
    </reaction>
</comment>
<proteinExistence type="inferred from homology"/>
<dbReference type="GO" id="GO:0004096">
    <property type="term" value="F:catalase activity"/>
    <property type="evidence" value="ECO:0007669"/>
    <property type="project" value="UniProtKB-EC"/>
</dbReference>
<evidence type="ECO:0000256" key="11">
    <source>
        <dbReference type="RuleBase" id="RU000498"/>
    </source>
</evidence>
<dbReference type="Pfam" id="PF06628">
    <property type="entry name" value="Catalase-rel"/>
    <property type="match status" value="1"/>
</dbReference>
<dbReference type="InterPro" id="IPR024708">
    <property type="entry name" value="Catalase_AS"/>
</dbReference>
<feature type="compositionally biased region" description="Basic and acidic residues" evidence="12">
    <location>
        <begin position="387"/>
        <end position="403"/>
    </location>
</feature>
<dbReference type="PIRSF" id="PIRSF038928">
    <property type="entry name" value="Catalase_clade1-3"/>
    <property type="match status" value="1"/>
</dbReference>
<name>A0A0R1SCF8_9LACO</name>
<evidence type="ECO:0000256" key="9">
    <source>
        <dbReference type="PIRSR" id="PIRSR038928-1"/>
    </source>
</evidence>
<keyword evidence="6 10" id="KW-0408">Iron</keyword>
<evidence type="ECO:0000256" key="6">
    <source>
        <dbReference type="ARBA" id="ARBA00023004"/>
    </source>
</evidence>
<evidence type="ECO:0000256" key="8">
    <source>
        <dbReference type="ARBA" id="ARBA00049254"/>
    </source>
</evidence>
<keyword evidence="5 11" id="KW-0560">Oxidoreductase</keyword>
<dbReference type="InterPro" id="IPR040333">
    <property type="entry name" value="Catalase_3"/>
</dbReference>
<gene>
    <name evidence="14" type="ORF">FC27_GL000373</name>
</gene>
<evidence type="ECO:0000256" key="3">
    <source>
        <dbReference type="ARBA" id="ARBA00022617"/>
    </source>
</evidence>
<dbReference type="AlphaFoldDB" id="A0A0R1SCF8"/>
<dbReference type="PRINTS" id="PR00067">
    <property type="entry name" value="CATALASE"/>
</dbReference>
<dbReference type="InterPro" id="IPR002226">
    <property type="entry name" value="Catalase_haem_BS"/>
</dbReference>
<reference evidence="14 15" key="1">
    <citation type="journal article" date="2015" name="Genome Announc.">
        <title>Expanding the biotechnology potential of lactobacilli through comparative genomics of 213 strains and associated genera.</title>
        <authorList>
            <person name="Sun Z."/>
            <person name="Harris H.M."/>
            <person name="McCann A."/>
            <person name="Guo C."/>
            <person name="Argimon S."/>
            <person name="Zhang W."/>
            <person name="Yang X."/>
            <person name="Jeffery I.B."/>
            <person name="Cooney J.C."/>
            <person name="Kagawa T.F."/>
            <person name="Liu W."/>
            <person name="Song Y."/>
            <person name="Salvetti E."/>
            <person name="Wrobel A."/>
            <person name="Rasinkangas P."/>
            <person name="Parkhill J."/>
            <person name="Rea M.C."/>
            <person name="O'Sullivan O."/>
            <person name="Ritari J."/>
            <person name="Douillard F.P."/>
            <person name="Paul Ross R."/>
            <person name="Yang R."/>
            <person name="Briner A.E."/>
            <person name="Felis G.E."/>
            <person name="de Vos W.M."/>
            <person name="Barrangou R."/>
            <person name="Klaenhammer T.R."/>
            <person name="Caufield P.W."/>
            <person name="Cui Y."/>
            <person name="Zhang H."/>
            <person name="O'Toole P.W."/>
        </authorList>
    </citation>
    <scope>NUCLEOTIDE SEQUENCE [LARGE SCALE GENOMIC DNA]</scope>
    <source>
        <strain evidence="14 15">DSM 14857</strain>
    </source>
</reference>
<evidence type="ECO:0000256" key="12">
    <source>
        <dbReference type="SAM" id="MobiDB-lite"/>
    </source>
</evidence>
<evidence type="ECO:0000256" key="4">
    <source>
        <dbReference type="ARBA" id="ARBA00022723"/>
    </source>
</evidence>
<dbReference type="Proteomes" id="UP000051647">
    <property type="component" value="Unassembled WGS sequence"/>
</dbReference>
<dbReference type="FunFam" id="2.40.180.10:FF:000001">
    <property type="entry name" value="Catalase"/>
    <property type="match status" value="1"/>
</dbReference>
<dbReference type="GO" id="GO:0020037">
    <property type="term" value="F:heme binding"/>
    <property type="evidence" value="ECO:0007669"/>
    <property type="project" value="InterPro"/>
</dbReference>
<dbReference type="Pfam" id="PF00199">
    <property type="entry name" value="Catalase"/>
    <property type="match status" value="1"/>
</dbReference>
<dbReference type="EC" id="1.11.1.6" evidence="11"/>
<feature type="binding site" description="axial binding residue" evidence="10">
    <location>
        <position position="336"/>
    </location>
    <ligand>
        <name>heme</name>
        <dbReference type="ChEBI" id="CHEBI:30413"/>
    </ligand>
    <ligandPart>
        <name>Fe</name>
        <dbReference type="ChEBI" id="CHEBI:18248"/>
    </ligandPart>
</feature>
<comment type="cofactor">
    <cofactor evidence="10">
        <name>heme</name>
        <dbReference type="ChEBI" id="CHEBI:30413"/>
    </cofactor>
</comment>
<dbReference type="GO" id="GO:0042744">
    <property type="term" value="P:hydrogen peroxide catabolic process"/>
    <property type="evidence" value="ECO:0007669"/>
    <property type="project" value="UniProtKB-KW"/>
</dbReference>
<dbReference type="OrthoDB" id="9760293at2"/>
<organism evidence="14 15">
    <name type="scientific">Companilactobacillus versmoldensis DSM 14857 = KCTC 3814</name>
    <dbReference type="NCBI Taxonomy" id="1423815"/>
    <lineage>
        <taxon>Bacteria</taxon>
        <taxon>Bacillati</taxon>
        <taxon>Bacillota</taxon>
        <taxon>Bacilli</taxon>
        <taxon>Lactobacillales</taxon>
        <taxon>Lactobacillaceae</taxon>
        <taxon>Companilactobacillus</taxon>
    </lineage>
</organism>
<dbReference type="GO" id="GO:0042542">
    <property type="term" value="P:response to hydrogen peroxide"/>
    <property type="evidence" value="ECO:0007669"/>
    <property type="project" value="TreeGrafter"/>
</dbReference>
<keyword evidence="15" id="KW-1185">Reference proteome</keyword>
<comment type="caution">
    <text evidence="14">The sequence shown here is derived from an EMBL/GenBank/DDBJ whole genome shotgun (WGS) entry which is preliminary data.</text>
</comment>
<accession>A0A0R1SCF8</accession>
<dbReference type="GO" id="GO:0005737">
    <property type="term" value="C:cytoplasm"/>
    <property type="evidence" value="ECO:0007669"/>
    <property type="project" value="TreeGrafter"/>
</dbReference>
<dbReference type="EMBL" id="AZFA01000011">
    <property type="protein sequence ID" value="KRL66768.1"/>
    <property type="molecule type" value="Genomic_DNA"/>
</dbReference>
<evidence type="ECO:0000256" key="2">
    <source>
        <dbReference type="ARBA" id="ARBA00022559"/>
    </source>
</evidence>
<evidence type="ECO:0000256" key="5">
    <source>
        <dbReference type="ARBA" id="ARBA00023002"/>
    </source>
</evidence>
<dbReference type="InterPro" id="IPR011614">
    <property type="entry name" value="Catalase_core"/>
</dbReference>
<feature type="region of interest" description="Disordered" evidence="12">
    <location>
        <begin position="1"/>
        <end position="26"/>
    </location>
</feature>
<feature type="compositionally biased region" description="Polar residues" evidence="12">
    <location>
        <begin position="405"/>
        <end position="415"/>
    </location>
</feature>
<dbReference type="PROSITE" id="PS51402">
    <property type="entry name" value="CATALASE_3"/>
    <property type="match status" value="1"/>
</dbReference>
<dbReference type="SMART" id="SM01060">
    <property type="entry name" value="Catalase"/>
    <property type="match status" value="1"/>
</dbReference>
<dbReference type="SUPFAM" id="SSF56634">
    <property type="entry name" value="Heme-dependent catalase-like"/>
    <property type="match status" value="1"/>
</dbReference>
<dbReference type="eggNOG" id="COG0753">
    <property type="taxonomic scope" value="Bacteria"/>
</dbReference>
<dbReference type="Gene3D" id="2.40.180.10">
    <property type="entry name" value="Catalase core domain"/>
    <property type="match status" value="1"/>
</dbReference>
<keyword evidence="2 11" id="KW-0575">Peroxidase</keyword>
<dbReference type="PANTHER" id="PTHR11465">
    <property type="entry name" value="CATALASE"/>
    <property type="match status" value="1"/>
</dbReference>